<dbReference type="RefSeq" id="WP_120707414.1">
    <property type="nucleotide sequence ID" value="NZ_CP032695.1"/>
</dbReference>
<comment type="cofactor">
    <cofactor evidence="1">
        <name>Mn(2+)</name>
        <dbReference type="ChEBI" id="CHEBI:29035"/>
    </cofactor>
</comment>
<dbReference type="Proteomes" id="UP000282195">
    <property type="component" value="Plasmid pRCCGE525c"/>
</dbReference>
<protein>
    <submittedName>
        <fullName evidence="9">Zn-dependent hydrolase</fullName>
    </submittedName>
</protein>
<dbReference type="Pfam" id="PF01546">
    <property type="entry name" value="Peptidase_M20"/>
    <property type="match status" value="1"/>
</dbReference>
<feature type="binding site" evidence="8">
    <location>
        <position position="282"/>
    </location>
    <ligand>
        <name>allantoate</name>
        <dbReference type="ChEBI" id="CHEBI:17536"/>
    </ligand>
</feature>
<dbReference type="SUPFAM" id="SSF53187">
    <property type="entry name" value="Zn-dependent exopeptidases"/>
    <property type="match status" value="1"/>
</dbReference>
<gene>
    <name evidence="9" type="ORF">CCGE525_27425</name>
</gene>
<evidence type="ECO:0000256" key="8">
    <source>
        <dbReference type="PIRSR" id="PIRSR001235-2"/>
    </source>
</evidence>
<comment type="similarity">
    <text evidence="2">Belongs to the peptidase M20 family.</text>
</comment>
<dbReference type="KEGG" id="rjg:CCGE525_27425"/>
<comment type="subunit">
    <text evidence="3">Homodimer.</text>
</comment>
<keyword evidence="4 7" id="KW-0479">Metal-binding</keyword>
<feature type="binding site" evidence="8">
    <location>
        <position position="218"/>
    </location>
    <ligand>
        <name>allantoate</name>
        <dbReference type="ChEBI" id="CHEBI:17536"/>
    </ligand>
</feature>
<feature type="binding site" evidence="7">
    <location>
        <position position="96"/>
    </location>
    <ligand>
        <name>Zn(2+)</name>
        <dbReference type="ChEBI" id="CHEBI:29105"/>
        <label>2</label>
    </ligand>
</feature>
<keyword evidence="7" id="KW-0862">Zinc</keyword>
<keyword evidence="10" id="KW-1185">Reference proteome</keyword>
<proteinExistence type="inferred from homology"/>
<feature type="binding site" evidence="8">
    <location>
        <position position="295"/>
    </location>
    <ligand>
        <name>allantoate</name>
        <dbReference type="ChEBI" id="CHEBI:17536"/>
    </ligand>
</feature>
<feature type="binding site" evidence="7">
    <location>
        <position position="96"/>
    </location>
    <ligand>
        <name>Zn(2+)</name>
        <dbReference type="ChEBI" id="CHEBI:29105"/>
        <label>1</label>
    </ligand>
</feature>
<name>A0A387FUZ0_9HYPH</name>
<feature type="binding site" evidence="7">
    <location>
        <position position="193"/>
    </location>
    <ligand>
        <name>Zn(2+)</name>
        <dbReference type="ChEBI" id="CHEBI:29105"/>
        <label>1</label>
    </ligand>
</feature>
<evidence type="ECO:0000256" key="5">
    <source>
        <dbReference type="ARBA" id="ARBA00022801"/>
    </source>
</evidence>
<geneLocation type="plasmid" evidence="10">
    <name>prccge525c</name>
</geneLocation>
<evidence type="ECO:0000313" key="9">
    <source>
        <dbReference type="EMBL" id="AYG62499.1"/>
    </source>
</evidence>
<dbReference type="AlphaFoldDB" id="A0A387FUZ0"/>
<accession>A0A387FUZ0</accession>
<evidence type="ECO:0000256" key="6">
    <source>
        <dbReference type="ARBA" id="ARBA00023211"/>
    </source>
</evidence>
<evidence type="ECO:0000313" key="10">
    <source>
        <dbReference type="Proteomes" id="UP000282195"/>
    </source>
</evidence>
<dbReference type="InterPro" id="IPR002933">
    <property type="entry name" value="Peptidase_M20"/>
</dbReference>
<evidence type="ECO:0000256" key="7">
    <source>
        <dbReference type="PIRSR" id="PIRSR001235-1"/>
    </source>
</evidence>
<dbReference type="PIRSF" id="PIRSF001235">
    <property type="entry name" value="Amidase_carbamoylase"/>
    <property type="match status" value="1"/>
</dbReference>
<dbReference type="NCBIfam" id="NF009531">
    <property type="entry name" value="PRK12893.1-5"/>
    <property type="match status" value="1"/>
</dbReference>
<evidence type="ECO:0000256" key="1">
    <source>
        <dbReference type="ARBA" id="ARBA00001936"/>
    </source>
</evidence>
<feature type="binding site" evidence="7">
    <location>
        <position position="390"/>
    </location>
    <ligand>
        <name>Zn(2+)</name>
        <dbReference type="ChEBI" id="CHEBI:29105"/>
        <label>2</label>
    </ligand>
</feature>
<sequence length="429" mass="45876">MSVARKPTIASDRLWADLMALGEITEPGAPYTRRSFSPMFVTGREWLRQRFHEAGLDTRLDAGGNLIGRLTGSDPKSGTIMIGSHSDSVPSGGRFDGIAGVIVGIELVRALRDAGCILKHAIEVVDFLAEEPSEYGLSCVGSRAMAGRLSEEMLCYRNAQGELLAAAIDRMGGDVANLMTTKRNDVVSFLELHIEQGRVLEEARVDLGIVSAIASVTRAEIHFEGRADHAGTTPMHLRSDAGLAAAATLAFVAAEAARYALMGHGHFVATTGVLNLSPNAANVVPSKAHLIIDIRAEDAMLTDSFLSVLEKQTEMIAQTSHVKRAGWKILSTTKPAQCDPDLRRTLRDSAKSLGYSTLDMASGAGHDAAFIATFAPSAMIFVPCRDGRSHTPDEWAEPTAIAAGASTLLETIMRLDETLNIHSSTEISI</sequence>
<keyword evidence="5 9" id="KW-0378">Hydrolase</keyword>
<dbReference type="CDD" id="cd03884">
    <property type="entry name" value="M20_bAS"/>
    <property type="match status" value="1"/>
</dbReference>
<evidence type="ECO:0000256" key="3">
    <source>
        <dbReference type="ARBA" id="ARBA00011738"/>
    </source>
</evidence>
<dbReference type="GO" id="GO:0016813">
    <property type="term" value="F:hydrolase activity, acting on carbon-nitrogen (but not peptide) bonds, in linear amidines"/>
    <property type="evidence" value="ECO:0007669"/>
    <property type="project" value="InterPro"/>
</dbReference>
<feature type="binding site" evidence="7">
    <location>
        <position position="85"/>
    </location>
    <ligand>
        <name>Zn(2+)</name>
        <dbReference type="ChEBI" id="CHEBI:29105"/>
        <label>1</label>
    </ligand>
</feature>
<dbReference type="GO" id="GO:0046872">
    <property type="term" value="F:metal ion binding"/>
    <property type="evidence" value="ECO:0007669"/>
    <property type="project" value="UniProtKB-KW"/>
</dbReference>
<evidence type="ECO:0000256" key="4">
    <source>
        <dbReference type="ARBA" id="ARBA00022723"/>
    </source>
</evidence>
<evidence type="ECO:0000256" key="2">
    <source>
        <dbReference type="ARBA" id="ARBA00006153"/>
    </source>
</evidence>
<reference evidence="9 10" key="1">
    <citation type="submission" date="2018-10" db="EMBL/GenBank/DDBJ databases">
        <title>Rhizobium etli, R. leguminosarum and a new Rhizobium genospecies from Phaseolus dumosus.</title>
        <authorList>
            <person name="Ramirez-Puebla S.T."/>
            <person name="Rogel-Hernandez M.A."/>
            <person name="Guerrero G."/>
            <person name="Ormeno-Orrillo E."/>
            <person name="Martinez-Romero J.C."/>
            <person name="Negrete-Yankelevich S."/>
            <person name="Martinez-Romero E."/>
        </authorList>
    </citation>
    <scope>NUCLEOTIDE SEQUENCE [LARGE SCALE GENOMIC DNA]</scope>
    <source>
        <strain evidence="9 10">CCGE525</strain>
        <plasmid evidence="10">prccge525c</plasmid>
    </source>
</reference>
<dbReference type="SUPFAM" id="SSF55031">
    <property type="entry name" value="Bacterial exopeptidase dimerisation domain"/>
    <property type="match status" value="1"/>
</dbReference>
<dbReference type="NCBIfam" id="TIGR01879">
    <property type="entry name" value="hydantase"/>
    <property type="match status" value="1"/>
</dbReference>
<dbReference type="EMBL" id="CP032695">
    <property type="protein sequence ID" value="AYG62499.1"/>
    <property type="molecule type" value="Genomic_DNA"/>
</dbReference>
<dbReference type="InterPro" id="IPR036264">
    <property type="entry name" value="Bact_exopeptidase_dim_dom"/>
</dbReference>
<dbReference type="Gene3D" id="3.40.630.10">
    <property type="entry name" value="Zn peptidases"/>
    <property type="match status" value="1"/>
</dbReference>
<dbReference type="PANTHER" id="PTHR32494">
    <property type="entry name" value="ALLANTOATE DEIMINASE-RELATED"/>
    <property type="match status" value="1"/>
</dbReference>
<dbReference type="InterPro" id="IPR010158">
    <property type="entry name" value="Amidase_Cbmase"/>
</dbReference>
<organism evidence="9 10">
    <name type="scientific">Rhizobium jaguaris</name>
    <dbReference type="NCBI Taxonomy" id="1312183"/>
    <lineage>
        <taxon>Bacteria</taxon>
        <taxon>Pseudomonadati</taxon>
        <taxon>Pseudomonadota</taxon>
        <taxon>Alphaproteobacteria</taxon>
        <taxon>Hyphomicrobiales</taxon>
        <taxon>Rhizobiaceae</taxon>
        <taxon>Rhizobium/Agrobacterium group</taxon>
        <taxon>Rhizobium</taxon>
    </lineage>
</organism>
<keyword evidence="9" id="KW-0614">Plasmid</keyword>
<dbReference type="PANTHER" id="PTHR32494:SF19">
    <property type="entry name" value="ALLANTOATE DEIMINASE-RELATED"/>
    <property type="match status" value="1"/>
</dbReference>
<feature type="binding site" evidence="7">
    <location>
        <position position="131"/>
    </location>
    <ligand>
        <name>Zn(2+)</name>
        <dbReference type="ChEBI" id="CHEBI:29105"/>
        <label>2</label>
    </ligand>
</feature>
<keyword evidence="6" id="KW-0464">Manganese</keyword>
<dbReference type="Gene3D" id="3.30.70.360">
    <property type="match status" value="1"/>
</dbReference>
<comment type="cofactor">
    <cofactor evidence="7">
        <name>Zn(2+)</name>
        <dbReference type="ChEBI" id="CHEBI:29105"/>
    </cofactor>
    <text evidence="7">Binds 2 Zn(2+) ions per subunit.</text>
</comment>
<dbReference type="OrthoDB" id="9808195at2"/>